<sequence>MDVSYPSSIPVTNEIAPYELIVQAQLMIPISHYFIGVGILIGVVLYNFLEWHLIEDILTGFRGQPVKLTFNSESKIYEGVVSKCRILHGRQMFQTSDGGTIALDWLMSSDVKGAAVNVENTVLKDDRTPIVVVVPGLTSDSNSPYLKHLVYNTAKCGWNVVVGNHRGLGGVSVTSDRFYNAGWTEDVRVVVRHLHVEYPDVPLFVVGTSIGANILVKYLGEEGEEIPIAGAVAICSPWDLLIGDRFIGRRLIQRLYDRALTIGLQGYAQLHQPRYSRLANWEGIKKSRSIRDFDNHATCLVGKYEISNLHPVAEPSIDQGPYVNVAEDGMIAAVGNETKTDDVAEDSSELHEQTAEMAKDSKEQLVPEQASSVCNIAACQSATSLIKRRLDQLSRYSRRSMWLLAYVAIATSWPLSVFLLCVFLIMEAIQEKNEDLLSLSLAIVSHSNHAETKVKRNRHDVSNPLIATREEGRDQKIFQLLQERERMLSIGQRRKGVIQEGKGLHLIHLLLMSATLINENNISAAVNHLLELYRNVSVNGDSGQRVAAYFADGLTARFLTQHCSFYCMVMSKPTPAEEFIAFTHLYRVSPFYQFAHFTANQAIFEAFEREEENNNWALHVIDFDISHGFQWPSLIQSLSEKATASNHSLSLRITGFAITLEELIETENRLVSFAESFRNILFEFHGCLRGSELANLKKRENETVAVNLVFHLSSFDDTRKVSDTLTAVHSLRPSIMVLVEREGTRNGSGFISGFMDSLHYYAAMFDSLNDCLPRESPERLSIEKNHLGREIKEAVTWEKDEMSYWKFEMMETWKKRMEIHGFSGIRLSSKATIQAKLLLKMGSHYCPQFAGDSEGGVGGFRVYERDDGEAISLGWQGRFLATASAWRCV</sequence>
<dbReference type="InterPro" id="IPR050960">
    <property type="entry name" value="AB_hydrolase_4_sf"/>
</dbReference>
<dbReference type="GO" id="GO:0034338">
    <property type="term" value="F:short-chain carboxylesterase activity"/>
    <property type="evidence" value="ECO:0007669"/>
    <property type="project" value="TreeGrafter"/>
</dbReference>
<feature type="domain" description="Serine aminopeptidase S33" evidence="6">
    <location>
        <begin position="129"/>
        <end position="237"/>
    </location>
</feature>
<keyword evidence="5" id="KW-0812">Transmembrane</keyword>
<protein>
    <recommendedName>
        <fullName evidence="6">Serine aminopeptidase S33 domain-containing protein</fullName>
    </recommendedName>
</protein>
<dbReference type="PANTHER" id="PTHR10794">
    <property type="entry name" value="ABHYDROLASE DOMAIN-CONTAINING PROTEIN"/>
    <property type="match status" value="1"/>
</dbReference>
<dbReference type="EMBL" id="JAKOGI010000080">
    <property type="protein sequence ID" value="KAJ8445161.1"/>
    <property type="molecule type" value="Genomic_DNA"/>
</dbReference>
<evidence type="ECO:0000256" key="3">
    <source>
        <dbReference type="ARBA" id="ARBA00023163"/>
    </source>
</evidence>
<dbReference type="InterPro" id="IPR029058">
    <property type="entry name" value="AB_hydrolase_fold"/>
</dbReference>
<reference evidence="7" key="1">
    <citation type="submission" date="2022-04" db="EMBL/GenBank/DDBJ databases">
        <title>Carnegiea gigantea Genome sequencing and assembly v2.</title>
        <authorList>
            <person name="Copetti D."/>
            <person name="Sanderson M.J."/>
            <person name="Burquez A."/>
            <person name="Wojciechowski M.F."/>
        </authorList>
    </citation>
    <scope>NUCLEOTIDE SEQUENCE</scope>
    <source>
        <strain evidence="7">SGP5-SGP5p</strain>
        <tissue evidence="7">Aerial part</tissue>
    </source>
</reference>
<comment type="similarity">
    <text evidence="4">Belongs to the GRAS family.</text>
</comment>
<dbReference type="Gene3D" id="3.40.50.1820">
    <property type="entry name" value="alpha/beta hydrolase"/>
    <property type="match status" value="1"/>
</dbReference>
<evidence type="ECO:0000256" key="5">
    <source>
        <dbReference type="SAM" id="Phobius"/>
    </source>
</evidence>
<dbReference type="Pfam" id="PF12146">
    <property type="entry name" value="Hydrolase_4"/>
    <property type="match status" value="1"/>
</dbReference>
<organism evidence="7 8">
    <name type="scientific">Carnegiea gigantea</name>
    <dbReference type="NCBI Taxonomy" id="171969"/>
    <lineage>
        <taxon>Eukaryota</taxon>
        <taxon>Viridiplantae</taxon>
        <taxon>Streptophyta</taxon>
        <taxon>Embryophyta</taxon>
        <taxon>Tracheophyta</taxon>
        <taxon>Spermatophyta</taxon>
        <taxon>Magnoliopsida</taxon>
        <taxon>eudicotyledons</taxon>
        <taxon>Gunneridae</taxon>
        <taxon>Pentapetalae</taxon>
        <taxon>Caryophyllales</taxon>
        <taxon>Cactineae</taxon>
        <taxon>Cactaceae</taxon>
        <taxon>Cactoideae</taxon>
        <taxon>Echinocereeae</taxon>
        <taxon>Carnegiea</taxon>
    </lineage>
</organism>
<evidence type="ECO:0000256" key="1">
    <source>
        <dbReference type="ARBA" id="ARBA00010884"/>
    </source>
</evidence>
<keyword evidence="8" id="KW-1185">Reference proteome</keyword>
<dbReference type="Proteomes" id="UP001153076">
    <property type="component" value="Unassembled WGS sequence"/>
</dbReference>
<evidence type="ECO:0000256" key="4">
    <source>
        <dbReference type="PROSITE-ProRule" id="PRU01191"/>
    </source>
</evidence>
<proteinExistence type="inferred from homology"/>
<accession>A0A9Q1KLX6</accession>
<feature type="transmembrane region" description="Helical" evidence="5">
    <location>
        <begin position="30"/>
        <end position="49"/>
    </location>
</feature>
<keyword evidence="3" id="KW-0804">Transcription</keyword>
<dbReference type="PROSITE" id="PS50985">
    <property type="entry name" value="GRAS"/>
    <property type="match status" value="1"/>
</dbReference>
<evidence type="ECO:0000256" key="2">
    <source>
        <dbReference type="ARBA" id="ARBA00023015"/>
    </source>
</evidence>
<dbReference type="SUPFAM" id="SSF53474">
    <property type="entry name" value="alpha/beta-Hydrolases"/>
    <property type="match status" value="1"/>
</dbReference>
<dbReference type="Pfam" id="PF03514">
    <property type="entry name" value="GRAS"/>
    <property type="match status" value="1"/>
</dbReference>
<evidence type="ECO:0000313" key="8">
    <source>
        <dbReference type="Proteomes" id="UP001153076"/>
    </source>
</evidence>
<keyword evidence="5" id="KW-0472">Membrane</keyword>
<dbReference type="PANTHER" id="PTHR10794:SF63">
    <property type="entry name" value="ALPHA_BETA HYDROLASE 1, ISOFORM A"/>
    <property type="match status" value="1"/>
</dbReference>
<dbReference type="AlphaFoldDB" id="A0A9Q1KLX6"/>
<feature type="short sequence motif" description="VHIID" evidence="4">
    <location>
        <begin position="618"/>
        <end position="622"/>
    </location>
</feature>
<keyword evidence="2" id="KW-0805">Transcription regulation</keyword>
<feature type="region of interest" description="SAW" evidence="4">
    <location>
        <begin position="796"/>
        <end position="887"/>
    </location>
</feature>
<dbReference type="InterPro" id="IPR022742">
    <property type="entry name" value="Hydrolase_4"/>
</dbReference>
<name>A0A9Q1KLX6_9CARY</name>
<keyword evidence="5" id="KW-1133">Transmembrane helix</keyword>
<feature type="transmembrane region" description="Helical" evidence="5">
    <location>
        <begin position="403"/>
        <end position="426"/>
    </location>
</feature>
<comment type="similarity">
    <text evidence="1">Belongs to the AB hydrolase superfamily. AB hydrolase 4 family.</text>
</comment>
<evidence type="ECO:0000259" key="6">
    <source>
        <dbReference type="Pfam" id="PF12146"/>
    </source>
</evidence>
<comment type="caution">
    <text evidence="7">The sequence shown here is derived from an EMBL/GenBank/DDBJ whole genome shotgun (WGS) entry which is preliminary data.</text>
</comment>
<evidence type="ECO:0000313" key="7">
    <source>
        <dbReference type="EMBL" id="KAJ8445161.1"/>
    </source>
</evidence>
<dbReference type="OrthoDB" id="247542at2759"/>
<gene>
    <name evidence="7" type="ORF">Cgig2_029533</name>
</gene>
<dbReference type="GO" id="GO:0047372">
    <property type="term" value="F:monoacylglycerol lipase activity"/>
    <property type="evidence" value="ECO:0007669"/>
    <property type="project" value="TreeGrafter"/>
</dbReference>
<dbReference type="InterPro" id="IPR005202">
    <property type="entry name" value="TF_GRAS"/>
</dbReference>
<comment type="caution">
    <text evidence="4">Lacks conserved residue(s) required for the propagation of feature annotation.</text>
</comment>